<evidence type="ECO:0000256" key="4">
    <source>
        <dbReference type="PROSITE-ProRule" id="PRU00473"/>
    </source>
</evidence>
<dbReference type="SUPFAM" id="SSF103088">
    <property type="entry name" value="OmpA-like"/>
    <property type="match status" value="1"/>
</dbReference>
<dbReference type="PRINTS" id="PR01021">
    <property type="entry name" value="OMPADOMAIN"/>
</dbReference>
<protein>
    <submittedName>
        <fullName evidence="7">OmpA family protein</fullName>
    </submittedName>
</protein>
<accession>A0ABZ0FWL4</accession>
<dbReference type="CDD" id="cd07185">
    <property type="entry name" value="OmpA_C-like"/>
    <property type="match status" value="1"/>
</dbReference>
<dbReference type="InterPro" id="IPR036737">
    <property type="entry name" value="OmpA-like_sf"/>
</dbReference>
<dbReference type="InterPro" id="IPR050330">
    <property type="entry name" value="Bact_OuterMem_StrucFunc"/>
</dbReference>
<evidence type="ECO:0000256" key="1">
    <source>
        <dbReference type="ARBA" id="ARBA00004442"/>
    </source>
</evidence>
<dbReference type="Pfam" id="PF00691">
    <property type="entry name" value="OmpA"/>
    <property type="match status" value="1"/>
</dbReference>
<sequence length="440" mass="49562">MISNKKRGVSDSDTPSSNDQKLNTTHLSMKKLLLSFCFLVLTSFLWAQVQKKQVYNDFSRWSLGLNGGISIFRGDMVSFSADKTYLGRQGGLQLGYQLTPTFGLSLTADMGQGKGSAKKWEKEFKIYPTGESYYGTLPEEGFAYYNDVYSKVKYFTIGLHGDFNVNNFFGKKELRRWTVLISPAVYLQKFSPKLYKKEDDKRFDPSSTLDNDLNLGVGGDIALRYRASKHIDLQLKSGVTWIANNNFDGVATCCSSKYNWLANLSVGVVWKMGNNKKKENLMYAPARSVPPVTLPVKEETRPVVKEERKPVVKEEKKPVENVVKVETSAKTFPVLPTIHFQRNLAVIDTVRFAGELSRIVEALKEFPGVKVDIRGYTDHTGTDRVNLPLSLKRAEALKSYLVGKGVSADRMSTFGEGKDMSVDQKDIYTEKARKVEVKKH</sequence>
<evidence type="ECO:0000313" key="8">
    <source>
        <dbReference type="Proteomes" id="UP001302374"/>
    </source>
</evidence>
<dbReference type="InterPro" id="IPR006665">
    <property type="entry name" value="OmpA-like"/>
</dbReference>
<evidence type="ECO:0000256" key="2">
    <source>
        <dbReference type="ARBA" id="ARBA00023136"/>
    </source>
</evidence>
<dbReference type="InterPro" id="IPR006664">
    <property type="entry name" value="OMP_bac"/>
</dbReference>
<keyword evidence="3" id="KW-0998">Cell outer membrane</keyword>
<evidence type="ECO:0000256" key="5">
    <source>
        <dbReference type="SAM" id="MobiDB-lite"/>
    </source>
</evidence>
<organism evidence="7 8">
    <name type="scientific">Butyricimonas paravirosa</name>
    <dbReference type="NCBI Taxonomy" id="1472417"/>
    <lineage>
        <taxon>Bacteria</taxon>
        <taxon>Pseudomonadati</taxon>
        <taxon>Bacteroidota</taxon>
        <taxon>Bacteroidia</taxon>
        <taxon>Bacteroidales</taxon>
        <taxon>Odoribacteraceae</taxon>
        <taxon>Butyricimonas</taxon>
    </lineage>
</organism>
<dbReference type="Gene3D" id="3.30.1330.60">
    <property type="entry name" value="OmpA-like domain"/>
    <property type="match status" value="1"/>
</dbReference>
<dbReference type="PANTHER" id="PTHR30329">
    <property type="entry name" value="STATOR ELEMENT OF FLAGELLAR MOTOR COMPLEX"/>
    <property type="match status" value="1"/>
</dbReference>
<gene>
    <name evidence="7" type="ORF">F1644_10985</name>
</gene>
<reference evidence="7 8" key="1">
    <citation type="submission" date="2019-09" db="EMBL/GenBank/DDBJ databases">
        <title>Butyricimonas paravirosa DSM 105722 (=214-4 = JCM 18677 = CCUG 65563).</title>
        <authorList>
            <person name="Le Roy T."/>
            <person name="Cani P.D."/>
        </authorList>
    </citation>
    <scope>NUCLEOTIDE SEQUENCE [LARGE SCALE GENOMIC DNA]</scope>
    <source>
        <strain evidence="7 8">DSM 105722</strain>
    </source>
</reference>
<dbReference type="Proteomes" id="UP001302374">
    <property type="component" value="Chromosome"/>
</dbReference>
<feature type="domain" description="OmpA-like" evidence="6">
    <location>
        <begin position="327"/>
        <end position="440"/>
    </location>
</feature>
<feature type="region of interest" description="Disordered" evidence="5">
    <location>
        <begin position="1"/>
        <end position="21"/>
    </location>
</feature>
<evidence type="ECO:0000256" key="3">
    <source>
        <dbReference type="ARBA" id="ARBA00023237"/>
    </source>
</evidence>
<evidence type="ECO:0000313" key="7">
    <source>
        <dbReference type="EMBL" id="WOF12753.1"/>
    </source>
</evidence>
<keyword evidence="2 4" id="KW-0472">Membrane</keyword>
<name>A0ABZ0FWL4_9BACT</name>
<dbReference type="EMBL" id="CP043839">
    <property type="protein sequence ID" value="WOF12753.1"/>
    <property type="molecule type" value="Genomic_DNA"/>
</dbReference>
<dbReference type="PROSITE" id="PS51123">
    <property type="entry name" value="OMPA_2"/>
    <property type="match status" value="1"/>
</dbReference>
<comment type="subcellular location">
    <subcellularLocation>
        <location evidence="1">Cell outer membrane</location>
    </subcellularLocation>
</comment>
<keyword evidence="8" id="KW-1185">Reference proteome</keyword>
<evidence type="ECO:0000259" key="6">
    <source>
        <dbReference type="PROSITE" id="PS51123"/>
    </source>
</evidence>
<proteinExistence type="predicted"/>
<dbReference type="PANTHER" id="PTHR30329:SF21">
    <property type="entry name" value="LIPOPROTEIN YIAD-RELATED"/>
    <property type="match status" value="1"/>
</dbReference>
<feature type="compositionally biased region" description="Polar residues" evidence="5">
    <location>
        <begin position="11"/>
        <end position="21"/>
    </location>
</feature>